<organism evidence="3 4">
    <name type="scientific">Taxus chinensis</name>
    <name type="common">Chinese yew</name>
    <name type="synonym">Taxus wallichiana var. chinensis</name>
    <dbReference type="NCBI Taxonomy" id="29808"/>
    <lineage>
        <taxon>Eukaryota</taxon>
        <taxon>Viridiplantae</taxon>
        <taxon>Streptophyta</taxon>
        <taxon>Embryophyta</taxon>
        <taxon>Tracheophyta</taxon>
        <taxon>Spermatophyta</taxon>
        <taxon>Pinopsida</taxon>
        <taxon>Pinidae</taxon>
        <taxon>Conifers II</taxon>
        <taxon>Cupressales</taxon>
        <taxon>Taxaceae</taxon>
        <taxon>Taxus</taxon>
    </lineage>
</organism>
<evidence type="ECO:0000256" key="1">
    <source>
        <dbReference type="RuleBase" id="RU363097"/>
    </source>
</evidence>
<feature type="non-terminal residue" evidence="3">
    <location>
        <position position="1"/>
    </location>
</feature>
<proteinExistence type="inferred from homology"/>
<evidence type="ECO:0000259" key="2">
    <source>
        <dbReference type="Pfam" id="PF07993"/>
    </source>
</evidence>
<comment type="function">
    <text evidence="1">Catalyzes the reduction of fatty acyl-CoA to fatty alcohols.</text>
</comment>
<comment type="caution">
    <text evidence="3">The sequence shown here is derived from an EMBL/GenBank/DDBJ whole genome shotgun (WGS) entry which is preliminary data.</text>
</comment>
<dbReference type="AlphaFoldDB" id="A0AA38F8J2"/>
<sequence length="411" mass="46543">LIEKILRVQPCVRTLFLLVRAADDTSAKQRLQKEIIDKELFKVLREQHGHEYDGFMLNKIVPVAGDTSAHNLGITEQSVRDHLCESLHVIVHTAASTRFDERYDIALGVNTMGVNNILNFGKKCRNLQVLVHVSTAGVIREKSLQMGETLIDDTHVTLDIKTELNLVKRRAEEIEKSADPTAKTLTKHMKELGLQRASKYGWPNTYTFTKAMGEMLVGERRGDLPVVIIRPSVIESTFADPFPGWMEGSSLFEEFKGFKMIIHTGAKGLMSSTRKEEPHNSISLTSVGIVMKYYSQKGFTESMKDCALRLVEGHIPIMNLDVFLPIMEYGNEDWMVVDRRNKGHTKQKPTSISDKAFYSKRIPKKSEIYTGQFEGFPKKKLITRTMDTIIIGYGKGRITSFLANPDFMLDV</sequence>
<dbReference type="GO" id="GO:0010345">
    <property type="term" value="P:suberin biosynthetic process"/>
    <property type="evidence" value="ECO:0007669"/>
    <property type="project" value="TreeGrafter"/>
</dbReference>
<dbReference type="EC" id="1.2.1.84" evidence="1"/>
<dbReference type="SUPFAM" id="SSF51735">
    <property type="entry name" value="NAD(P)-binding Rossmann-fold domains"/>
    <property type="match status" value="1"/>
</dbReference>
<comment type="catalytic activity">
    <reaction evidence="1">
        <text>a long-chain fatty acyl-CoA + 2 NADPH + 2 H(+) = a long-chain primary fatty alcohol + 2 NADP(+) + CoA</text>
        <dbReference type="Rhea" id="RHEA:52716"/>
        <dbReference type="ChEBI" id="CHEBI:15378"/>
        <dbReference type="ChEBI" id="CHEBI:57287"/>
        <dbReference type="ChEBI" id="CHEBI:57783"/>
        <dbReference type="ChEBI" id="CHEBI:58349"/>
        <dbReference type="ChEBI" id="CHEBI:77396"/>
        <dbReference type="ChEBI" id="CHEBI:83139"/>
        <dbReference type="EC" id="1.2.1.84"/>
    </reaction>
</comment>
<dbReference type="GO" id="GO:0080019">
    <property type="term" value="F:alcohol-forming very long-chain fatty acyl-CoA reductase activity"/>
    <property type="evidence" value="ECO:0007669"/>
    <property type="project" value="InterPro"/>
</dbReference>
<dbReference type="InterPro" id="IPR026055">
    <property type="entry name" value="FAR"/>
</dbReference>
<feature type="non-terminal residue" evidence="3">
    <location>
        <position position="411"/>
    </location>
</feature>
<dbReference type="GO" id="GO:0102965">
    <property type="term" value="F:alcohol-forming long-chain fatty acyl-CoA reductase activity"/>
    <property type="evidence" value="ECO:0007669"/>
    <property type="project" value="UniProtKB-EC"/>
</dbReference>
<name>A0AA38F8J2_TAXCH</name>
<reference evidence="3 4" key="1">
    <citation type="journal article" date="2021" name="Nat. Plants">
        <title>The Taxus genome provides insights into paclitaxel biosynthesis.</title>
        <authorList>
            <person name="Xiong X."/>
            <person name="Gou J."/>
            <person name="Liao Q."/>
            <person name="Li Y."/>
            <person name="Zhou Q."/>
            <person name="Bi G."/>
            <person name="Li C."/>
            <person name="Du R."/>
            <person name="Wang X."/>
            <person name="Sun T."/>
            <person name="Guo L."/>
            <person name="Liang H."/>
            <person name="Lu P."/>
            <person name="Wu Y."/>
            <person name="Zhang Z."/>
            <person name="Ro D.K."/>
            <person name="Shang Y."/>
            <person name="Huang S."/>
            <person name="Yan J."/>
        </authorList>
    </citation>
    <scope>NUCLEOTIDE SEQUENCE [LARGE SCALE GENOMIC DNA]</scope>
    <source>
        <strain evidence="3">Ta-2019</strain>
    </source>
</reference>
<keyword evidence="1" id="KW-0444">Lipid biosynthesis</keyword>
<dbReference type="EMBL" id="JAHRHJ020003171">
    <property type="protein sequence ID" value="KAH9292347.1"/>
    <property type="molecule type" value="Genomic_DNA"/>
</dbReference>
<evidence type="ECO:0000313" key="3">
    <source>
        <dbReference type="EMBL" id="KAH9292347.1"/>
    </source>
</evidence>
<keyword evidence="1" id="KW-0560">Oxidoreductase</keyword>
<dbReference type="Pfam" id="PF07993">
    <property type="entry name" value="NAD_binding_4"/>
    <property type="match status" value="1"/>
</dbReference>
<evidence type="ECO:0000313" key="4">
    <source>
        <dbReference type="Proteomes" id="UP000824469"/>
    </source>
</evidence>
<dbReference type="InterPro" id="IPR013120">
    <property type="entry name" value="FAR_NAD-bd"/>
</dbReference>
<dbReference type="InterPro" id="IPR036291">
    <property type="entry name" value="NAD(P)-bd_dom_sf"/>
</dbReference>
<dbReference type="PANTHER" id="PTHR11011">
    <property type="entry name" value="MALE STERILITY PROTEIN 2-RELATED"/>
    <property type="match status" value="1"/>
</dbReference>
<comment type="similarity">
    <text evidence="1">Belongs to the fatty acyl-CoA reductase family.</text>
</comment>
<keyword evidence="4" id="KW-1185">Reference proteome</keyword>
<gene>
    <name evidence="3" type="ORF">KI387_042466</name>
</gene>
<dbReference type="PANTHER" id="PTHR11011:SF99">
    <property type="entry name" value="FATTY ACYL-COA REDUCTASE 3"/>
    <property type="match status" value="1"/>
</dbReference>
<protein>
    <recommendedName>
        <fullName evidence="1">Fatty acyl-CoA reductase</fullName>
        <ecNumber evidence="1">1.2.1.84</ecNumber>
    </recommendedName>
</protein>
<feature type="domain" description="Thioester reductase (TE)" evidence="2">
    <location>
        <begin position="1"/>
        <end position="291"/>
    </location>
</feature>
<dbReference type="Gene3D" id="3.40.50.720">
    <property type="entry name" value="NAD(P)-binding Rossmann-like Domain"/>
    <property type="match status" value="1"/>
</dbReference>
<keyword evidence="1" id="KW-0521">NADP</keyword>
<accession>A0AA38F8J2</accession>
<dbReference type="GO" id="GO:0035336">
    <property type="term" value="P:long-chain fatty-acyl-CoA metabolic process"/>
    <property type="evidence" value="ECO:0007669"/>
    <property type="project" value="TreeGrafter"/>
</dbReference>
<dbReference type="Proteomes" id="UP000824469">
    <property type="component" value="Unassembled WGS sequence"/>
</dbReference>
<keyword evidence="1" id="KW-0443">Lipid metabolism</keyword>